<evidence type="ECO:0008006" key="3">
    <source>
        <dbReference type="Google" id="ProtNLM"/>
    </source>
</evidence>
<evidence type="ECO:0000313" key="2">
    <source>
        <dbReference type="Proteomes" id="UP001596137"/>
    </source>
</evidence>
<protein>
    <recommendedName>
        <fullName evidence="3">FXSXX-COOH protein</fullName>
    </recommendedName>
</protein>
<proteinExistence type="predicted"/>
<gene>
    <name evidence="1" type="ORF">ACFP1K_32300</name>
</gene>
<sequence length="75" mass="8085">MTTCDAGPELGCRPETAVCGMPEEEPDLRSELPDVAQLDLELLAASDSLRAAALLRIYQEMTDDGEPFAGFLQSI</sequence>
<keyword evidence="2" id="KW-1185">Reference proteome</keyword>
<reference evidence="2" key="1">
    <citation type="journal article" date="2019" name="Int. J. Syst. Evol. Microbiol.">
        <title>The Global Catalogue of Microorganisms (GCM) 10K type strain sequencing project: providing services to taxonomists for standard genome sequencing and annotation.</title>
        <authorList>
            <consortium name="The Broad Institute Genomics Platform"/>
            <consortium name="The Broad Institute Genome Sequencing Center for Infectious Disease"/>
            <person name="Wu L."/>
            <person name="Ma J."/>
        </authorList>
    </citation>
    <scope>NUCLEOTIDE SEQUENCE [LARGE SCALE GENOMIC DNA]</scope>
    <source>
        <strain evidence="2">JCM 30346</strain>
    </source>
</reference>
<evidence type="ECO:0000313" key="1">
    <source>
        <dbReference type="EMBL" id="MFC6085887.1"/>
    </source>
</evidence>
<name>A0ABW1NUA3_9ACTN</name>
<dbReference type="Proteomes" id="UP001596137">
    <property type="component" value="Unassembled WGS sequence"/>
</dbReference>
<organism evidence="1 2">
    <name type="scientific">Sphaerisporangium aureirubrum</name>
    <dbReference type="NCBI Taxonomy" id="1544736"/>
    <lineage>
        <taxon>Bacteria</taxon>
        <taxon>Bacillati</taxon>
        <taxon>Actinomycetota</taxon>
        <taxon>Actinomycetes</taxon>
        <taxon>Streptosporangiales</taxon>
        <taxon>Streptosporangiaceae</taxon>
        <taxon>Sphaerisporangium</taxon>
    </lineage>
</organism>
<dbReference type="EMBL" id="JBHSRF010000071">
    <property type="protein sequence ID" value="MFC6085887.1"/>
    <property type="molecule type" value="Genomic_DNA"/>
</dbReference>
<dbReference type="RefSeq" id="WP_380760499.1">
    <property type="nucleotide sequence ID" value="NZ_JBHSRF010000071.1"/>
</dbReference>
<comment type="caution">
    <text evidence="1">The sequence shown here is derived from an EMBL/GenBank/DDBJ whole genome shotgun (WGS) entry which is preliminary data.</text>
</comment>
<accession>A0ABW1NUA3</accession>